<keyword evidence="13 21" id="KW-1015">Disulfide bond</keyword>
<comment type="subcellular location">
    <subcellularLocation>
        <location evidence="2">Cell membrane</location>
        <topology evidence="2">Multi-pass membrane protein</topology>
    </subcellularLocation>
</comment>
<evidence type="ECO:0000259" key="31">
    <source>
        <dbReference type="PROSITE" id="PS50268"/>
    </source>
</evidence>
<dbReference type="PROSITE" id="PS01186">
    <property type="entry name" value="EGF_2"/>
    <property type="match status" value="2"/>
</dbReference>
<evidence type="ECO:0000256" key="11">
    <source>
        <dbReference type="ARBA" id="ARBA00023040"/>
    </source>
</evidence>
<dbReference type="PRINTS" id="PR00205">
    <property type="entry name" value="CADHERIN"/>
</dbReference>
<dbReference type="FunFam" id="2.10.25.10:FF:000089">
    <property type="entry name" value="Cadherin EGF LAG seven-pass G-type receptor 3"/>
    <property type="match status" value="1"/>
</dbReference>
<feature type="transmembrane region" description="Helical" evidence="24">
    <location>
        <begin position="1632"/>
        <end position="1654"/>
    </location>
</feature>
<dbReference type="PRINTS" id="PR00249">
    <property type="entry name" value="GPCRSECRETIN"/>
</dbReference>
<feature type="domain" description="GAIN-B" evidence="28">
    <location>
        <begin position="1269"/>
        <end position="1440"/>
    </location>
</feature>
<dbReference type="Pfam" id="PF00002">
    <property type="entry name" value="7tm_2"/>
    <property type="match status" value="1"/>
</dbReference>
<dbReference type="PROSITE" id="PS50026">
    <property type="entry name" value="EGF_3"/>
    <property type="match status" value="4"/>
</dbReference>
<feature type="domain" description="EGF-like" evidence="26">
    <location>
        <begin position="877"/>
        <end position="913"/>
    </location>
</feature>
<evidence type="ECO:0000256" key="6">
    <source>
        <dbReference type="ARBA" id="ARBA00022536"/>
    </source>
</evidence>
<feature type="domain" description="EGF-like" evidence="26">
    <location>
        <begin position="474"/>
        <end position="510"/>
    </location>
</feature>
<evidence type="ECO:0000256" key="8">
    <source>
        <dbReference type="ARBA" id="ARBA00022737"/>
    </source>
</evidence>
<organism evidence="32 33">
    <name type="scientific">Takifugu bimaculatus</name>
    <dbReference type="NCBI Taxonomy" id="433685"/>
    <lineage>
        <taxon>Eukaryota</taxon>
        <taxon>Metazoa</taxon>
        <taxon>Chordata</taxon>
        <taxon>Craniata</taxon>
        <taxon>Vertebrata</taxon>
        <taxon>Euteleostomi</taxon>
        <taxon>Actinopterygii</taxon>
        <taxon>Neopterygii</taxon>
        <taxon>Teleostei</taxon>
        <taxon>Neoteleostei</taxon>
        <taxon>Acanthomorphata</taxon>
        <taxon>Eupercaria</taxon>
        <taxon>Tetraodontiformes</taxon>
        <taxon>Tetradontoidea</taxon>
        <taxon>Tetraodontidae</taxon>
        <taxon>Takifugu</taxon>
    </lineage>
</organism>
<feature type="transmembrane region" description="Helical" evidence="24">
    <location>
        <begin position="1660"/>
        <end position="1683"/>
    </location>
</feature>
<keyword evidence="12 24" id="KW-0472">Membrane</keyword>
<evidence type="ECO:0000313" key="32">
    <source>
        <dbReference type="EMBL" id="TNM88895.1"/>
    </source>
</evidence>
<dbReference type="Gene3D" id="4.10.1240.10">
    <property type="entry name" value="GPCR, family 2, extracellular hormone receptor domain"/>
    <property type="match status" value="1"/>
</dbReference>
<dbReference type="EMBL" id="SWLE01000018">
    <property type="protein sequence ID" value="TNM88895.1"/>
    <property type="molecule type" value="Genomic_DNA"/>
</dbReference>
<dbReference type="PROSITE" id="PS50261">
    <property type="entry name" value="G_PROTEIN_RECEP_F2_4"/>
    <property type="match status" value="1"/>
</dbReference>
<dbReference type="Pfam" id="PF00028">
    <property type="entry name" value="Cadherin"/>
    <property type="match status" value="2"/>
</dbReference>
<evidence type="ECO:0000256" key="14">
    <source>
        <dbReference type="ARBA" id="ARBA00023170"/>
    </source>
</evidence>
<dbReference type="PROSITE" id="PS50227">
    <property type="entry name" value="G_PROTEIN_RECEP_F2_3"/>
    <property type="match status" value="1"/>
</dbReference>
<dbReference type="CDD" id="cd00110">
    <property type="entry name" value="LamG"/>
    <property type="match status" value="2"/>
</dbReference>
<feature type="transmembrane region" description="Helical" evidence="24">
    <location>
        <begin position="1508"/>
        <end position="1530"/>
    </location>
</feature>
<keyword evidence="8" id="KW-0677">Repeat</keyword>
<feature type="transmembrane region" description="Helical" evidence="24">
    <location>
        <begin position="1482"/>
        <end position="1502"/>
    </location>
</feature>
<reference evidence="32 33" key="1">
    <citation type="submission" date="2019-04" db="EMBL/GenBank/DDBJ databases">
        <title>The sequence and de novo assembly of Takifugu bimaculatus genome using PacBio and Hi-C technologies.</title>
        <authorList>
            <person name="Xu P."/>
            <person name="Liu B."/>
            <person name="Zhou Z."/>
        </authorList>
    </citation>
    <scope>NUCLEOTIDE SEQUENCE [LARGE SCALE GENOMIC DNA]</scope>
    <source>
        <strain evidence="32">TB-2018</strain>
        <tissue evidence="32">Muscle</tissue>
    </source>
</reference>
<name>A0A4Z2B9V6_9TELE</name>
<feature type="disulfide bond" evidence="22">
    <location>
        <begin position="1010"/>
        <end position="1027"/>
    </location>
</feature>
<comment type="function">
    <text evidence="1">Receptor that may have an important role in cell/cell signaling during nervous system formation.</text>
</comment>
<dbReference type="FunFam" id="2.10.25.10:FF:000011">
    <property type="entry name" value="Cadherin EGF LAG seven-pass G-type receptor"/>
    <property type="match status" value="1"/>
</dbReference>
<dbReference type="GO" id="GO:0120036">
    <property type="term" value="P:plasma membrane bounded cell projection organization"/>
    <property type="evidence" value="ECO:0007669"/>
    <property type="project" value="UniProtKB-ARBA"/>
</dbReference>
<evidence type="ECO:0000256" key="2">
    <source>
        <dbReference type="ARBA" id="ARBA00004651"/>
    </source>
</evidence>
<dbReference type="CDD" id="cd00055">
    <property type="entry name" value="EGF_Lam"/>
    <property type="match status" value="1"/>
</dbReference>
<feature type="region of interest" description="Disordered" evidence="23">
    <location>
        <begin position="1776"/>
        <end position="1870"/>
    </location>
</feature>
<feature type="region of interest" description="Disordered" evidence="23">
    <location>
        <begin position="1277"/>
        <end position="1313"/>
    </location>
</feature>
<sequence>MEDVPVFTSVVQVSATDRDSALNGRVFYTFQGGDDGDGDFIIESTSGIVRTLRSLQAFAVDKGVPALKTPVNIHVTILDVNDNPPVFEKDELDIMVEENSPIGLVVGHVSATDPDEGSNAQIMYQIVEGNIPEVFQLDIFSGELTSLIDLDYETKNEYVIVVQATSAPLVSRATVHIKLVDKNDNVPVLKNFQIIFNNYVTDKSSSFPTGVIGRIPAYDPDVSDQLHYSFEVGNELNLVLLNQSTGEIQLSQALDNNRPLEASMRISVSDGVHSVSAQCLLQVTIITDEMLSNSITLRLANTSQEQFLSLLLAQFLDGVARVLSASREDVVIFNIQDDTDVSARILNVSLSVAVPVFAEARPQPRGLGHGGDQPGRGVETGVGEYFGSEELQERLYLNRSLLTKISSQEVLPFDDNICLREPCENYMKCVSVLKFDSLAPFVTSDTILFRPIHPIAGLRCRCPTGFTGDYCETEIDLCYSKPCGAHGVCRSREGGYTCECLEDYTGEHCELSARSGRCAPGVCKNGGTCVNLLVGGFKFATREPNGLLLYNGRFNEKHDFIAMEIIEEQIQLTYSAGETKTTVSPHIAGGVSDGQWHVVEVHYYNKPILNQAGLPQGPSDQKVVVVTVDNCDTSVALRFGHVIGNYTCSAQGSQSGSKNSPEDFPVRHRQFVGCMKNLRVDNQHVDMASFIANNGTLPGCSAKRHFCNNNPCLNGGTCVNLWGSFSCDCPLGFGGNNCERGERPGGRLGSSMFEGQKLWNQLQEMRLLRDGSVLMGLHRGEDSTLSRLEEALVNDGEWHHLQLDISSLGGPLSHHKAVLSLDQGLYLASMEVDGKLRESKLKTVSVGGLAMPDGKILHGFRGCIQARKVKVEPGCSVPDPCSSNPCPANSYCRDDWDSHSCTCHAGFYGNSCTDACSLNPCEHESACTRKLSSSRGYTCDCSRNYFGHYCEKKTDLPCPRGQWGHKTCGPCNCQTHKGFDFDCNKTSGECRCKDNHYHPEGSDGCLLCDCYPLGSFSRACDRDSGQCQCKPGVIGRQCDRCDNPFAEVSANGCEVIYDSCPQAIEAGIWWPRTKFGLPAAVSCPRGTLGTAIRHCDEHKGWLPPNLFNCTSTTFSKLKILSDKFYHNASLLDSGRVQQTAAMLANATLHTEKYYGSDVKVAYRLMESLLQHESNQQGFNLTATQDVHFTENLVRVSSAILSPDTRPHWELIQHSEGGTAALLRRFEEYTNTLAQNMRKTYLSPFTFVTPALRLPRYQSLRGPRPADLETTVTLPDSVFQPPVDTKGHRHLDVFPDSSSRNRSTVRKRRHPEDDQQDAIASVMIFYSLASLLPESYDSDKRSLRVPKRPVINTPVVSIAVHDNDRLLQHNLDKPITLQFRLVTTEERSKPICVLWNHTILGGKGGWSAKGCEVVFRNSTHISCQCYHMTSFAVLMDVSRRENGEILPIKLLTWSTVGVTLGFLFLTIVFLLCLRAMKCNKTSIINNGGMALFLSELIFILGINQADNPFLCTIVAILLHFFYLCTFSWLFLEGLHIYRMVSEVRDINYGPMRFYYLIGWGVPAFITGLAVGLDPEGYGNPDYCWLSVYDTLIWSFAGPVAIAVSMNIFLYVLSSRASCSPRLHSLEKEPHVSGLKTAGGVLFLVSVTCFLALLSVNSDIIVFHYLFAGFNCLQGPLVFFFRVIFNKEARSAMKYCCGRKRPDHMIKSKASGYKCNTHYADGQLYHLPFGDSSASLNGTMQSGKSQQSYVPFLLRDEGLNSSQAHIALNDHASLFHETKEQLDESDSDSDLSLEDDQSGSYASTHSSDSEDEEGPLPPEECWENLASNSGKRPHPQDTESGNGELTGPDRLKPDVPNRSDSGLGHNSRVFSDSRTQDSLALLLPGLPSLGAPPHKGILKKKQLSPIVERNCPSRVHKHPCGDAPGSPRGSSSSEGRAKTSLPEPLNGVALTIKAGTVDGDSSGSENHSAQPPVFKDVSFSLVVLRLIPIDRSQTLVSDQLKAAAILQGSDSHSRTQKKSFPLFNLNGDAKIRRFNADFGI</sequence>
<feature type="domain" description="Cadherin" evidence="31">
    <location>
        <begin position="2"/>
        <end position="87"/>
    </location>
</feature>
<dbReference type="GO" id="GO:0004930">
    <property type="term" value="F:G protein-coupled receptor activity"/>
    <property type="evidence" value="ECO:0007669"/>
    <property type="project" value="UniProtKB-KW"/>
</dbReference>
<evidence type="ECO:0000256" key="4">
    <source>
        <dbReference type="ARBA" id="ARBA00022473"/>
    </source>
</evidence>
<dbReference type="Pfam" id="PF02793">
    <property type="entry name" value="HRM"/>
    <property type="match status" value="1"/>
</dbReference>
<feature type="domain" description="Laminin G" evidence="25">
    <location>
        <begin position="510"/>
        <end position="700"/>
    </location>
</feature>
<dbReference type="FunFam" id="2.10.25.10:FF:000113">
    <property type="entry name" value="Cadherin, EGF LAG seven-pass G-type receptor 3"/>
    <property type="match status" value="1"/>
</dbReference>
<dbReference type="PROSITE" id="PS50025">
    <property type="entry name" value="LAM_G_DOMAIN"/>
    <property type="match status" value="1"/>
</dbReference>
<dbReference type="PROSITE" id="PS01248">
    <property type="entry name" value="EGF_LAM_1"/>
    <property type="match status" value="1"/>
</dbReference>
<dbReference type="FunFam" id="2.10.25.10:FF:000006">
    <property type="entry name" value="Versican core protein-like isoform 1"/>
    <property type="match status" value="1"/>
</dbReference>
<feature type="transmembrane region" description="Helical" evidence="24">
    <location>
        <begin position="1591"/>
        <end position="1611"/>
    </location>
</feature>
<dbReference type="CDD" id="cd15992">
    <property type="entry name" value="7tmB2_CELSR2"/>
    <property type="match status" value="1"/>
</dbReference>
<dbReference type="InterPro" id="IPR015919">
    <property type="entry name" value="Cadherin-like_sf"/>
</dbReference>
<dbReference type="Gene3D" id="2.60.220.50">
    <property type="match status" value="1"/>
</dbReference>
<keyword evidence="15" id="KW-0325">Glycoprotein</keyword>
<dbReference type="GO" id="GO:0005509">
    <property type="term" value="F:calcium ion binding"/>
    <property type="evidence" value="ECO:0007669"/>
    <property type="project" value="UniProtKB-UniRule"/>
</dbReference>
<feature type="transmembrane region" description="Helical" evidence="24">
    <location>
        <begin position="1449"/>
        <end position="1470"/>
    </location>
</feature>
<evidence type="ECO:0000256" key="12">
    <source>
        <dbReference type="ARBA" id="ARBA00023136"/>
    </source>
</evidence>
<dbReference type="SUPFAM" id="SSF57196">
    <property type="entry name" value="EGF/Laminin"/>
    <property type="match status" value="3"/>
</dbReference>
<dbReference type="FunFam" id="2.60.40.60:FF:000038">
    <property type="entry name" value="Cadherin EGF LAG seven-pass G-type receptor 3"/>
    <property type="match status" value="1"/>
</dbReference>
<dbReference type="FunFam" id="1.25.40.610:FF:000005">
    <property type="entry name" value="cadherin EGF LAG seven-pass G-type receptor 2"/>
    <property type="match status" value="1"/>
</dbReference>
<comment type="similarity">
    <text evidence="3">Belongs to the G-protein coupled receptor 2 family. LN-TM7 subfamily.</text>
</comment>
<dbReference type="GO" id="GO:0007156">
    <property type="term" value="P:homophilic cell adhesion via plasma membrane adhesion molecules"/>
    <property type="evidence" value="ECO:0007669"/>
    <property type="project" value="InterPro"/>
</dbReference>
<dbReference type="FunFam" id="1.20.1070.10:FF:000112">
    <property type="entry name" value="Cadherin EGF LAG seven-pass G-type receptor 2"/>
    <property type="match status" value="1"/>
</dbReference>
<keyword evidence="33" id="KW-1185">Reference proteome</keyword>
<dbReference type="InterPro" id="IPR002126">
    <property type="entry name" value="Cadherin-like_dom"/>
</dbReference>
<dbReference type="InterPro" id="IPR002049">
    <property type="entry name" value="LE_dom"/>
</dbReference>
<dbReference type="InterPro" id="IPR057244">
    <property type="entry name" value="GAIN_B"/>
</dbReference>
<feature type="domain" description="EGF-like" evidence="26">
    <location>
        <begin position="703"/>
        <end position="739"/>
    </location>
</feature>
<feature type="disulfide bond" evidence="22">
    <location>
        <begin position="1008"/>
        <end position="1020"/>
    </location>
</feature>
<dbReference type="CDD" id="cd11304">
    <property type="entry name" value="Cadherin_repeat"/>
    <property type="match status" value="3"/>
</dbReference>
<dbReference type="Pfam" id="PF16489">
    <property type="entry name" value="GAIN"/>
    <property type="match status" value="1"/>
</dbReference>
<dbReference type="InterPro" id="IPR020894">
    <property type="entry name" value="Cadherin_CS"/>
</dbReference>
<dbReference type="GO" id="GO:0005886">
    <property type="term" value="C:plasma membrane"/>
    <property type="evidence" value="ECO:0007669"/>
    <property type="project" value="UniProtKB-SubCell"/>
</dbReference>
<dbReference type="Pfam" id="PF00008">
    <property type="entry name" value="EGF"/>
    <property type="match status" value="1"/>
</dbReference>
<dbReference type="SMART" id="SM00179">
    <property type="entry name" value="EGF_CA"/>
    <property type="match status" value="3"/>
</dbReference>
<evidence type="ECO:0000256" key="10">
    <source>
        <dbReference type="ARBA" id="ARBA00022989"/>
    </source>
</evidence>
<dbReference type="InterPro" id="IPR013320">
    <property type="entry name" value="ConA-like_dom_sf"/>
</dbReference>
<keyword evidence="16" id="KW-0807">Transducer</keyword>
<comment type="caution">
    <text evidence="21">Lacks conserved residue(s) required for the propagation of feature annotation.</text>
</comment>
<gene>
    <name evidence="32" type="ORF">fugu_005149</name>
</gene>
<evidence type="ECO:0000259" key="29">
    <source>
        <dbReference type="PROSITE" id="PS50227"/>
    </source>
</evidence>
<evidence type="ECO:0000256" key="20">
    <source>
        <dbReference type="PROSITE-ProRule" id="PRU00043"/>
    </source>
</evidence>
<evidence type="ECO:0000256" key="19">
    <source>
        <dbReference type="ARBA" id="ARBA00071750"/>
    </source>
</evidence>
<evidence type="ECO:0000256" key="23">
    <source>
        <dbReference type="SAM" id="MobiDB-lite"/>
    </source>
</evidence>
<feature type="disulfide bond" evidence="21">
    <location>
        <begin position="903"/>
        <end position="912"/>
    </location>
</feature>
<evidence type="ECO:0000313" key="33">
    <source>
        <dbReference type="Proteomes" id="UP000516260"/>
    </source>
</evidence>
<dbReference type="Gene3D" id="2.170.300.10">
    <property type="entry name" value="Tie2 ligand-binding domain superfamily"/>
    <property type="match status" value="1"/>
</dbReference>
<dbReference type="SMART" id="SM00112">
    <property type="entry name" value="CA"/>
    <property type="match status" value="3"/>
</dbReference>
<evidence type="ECO:0000259" key="27">
    <source>
        <dbReference type="PROSITE" id="PS50027"/>
    </source>
</evidence>
<dbReference type="Pfam" id="PF00053">
    <property type="entry name" value="EGF_laminin"/>
    <property type="match status" value="1"/>
</dbReference>
<dbReference type="SMART" id="SM00008">
    <property type="entry name" value="HormR"/>
    <property type="match status" value="1"/>
</dbReference>
<evidence type="ECO:0000259" key="30">
    <source>
        <dbReference type="PROSITE" id="PS50261"/>
    </source>
</evidence>
<evidence type="ECO:0000256" key="18">
    <source>
        <dbReference type="ARBA" id="ARBA00023292"/>
    </source>
</evidence>
<evidence type="ECO:0000256" key="16">
    <source>
        <dbReference type="ARBA" id="ARBA00023224"/>
    </source>
</evidence>
<proteinExistence type="inferred from homology"/>
<feature type="region of interest" description="Disordered" evidence="23">
    <location>
        <begin position="1910"/>
        <end position="1940"/>
    </location>
</feature>
<evidence type="ECO:0000256" key="15">
    <source>
        <dbReference type="ARBA" id="ARBA00023180"/>
    </source>
</evidence>
<dbReference type="Pfam" id="PF01825">
    <property type="entry name" value="GPS"/>
    <property type="match status" value="1"/>
</dbReference>
<keyword evidence="17" id="KW-0379">Hydroxylation</keyword>
<dbReference type="SMART" id="SM00282">
    <property type="entry name" value="LamG"/>
    <property type="match status" value="2"/>
</dbReference>
<evidence type="ECO:0000256" key="13">
    <source>
        <dbReference type="ARBA" id="ARBA00023157"/>
    </source>
</evidence>
<keyword evidence="18 22" id="KW-0424">Laminin EGF-like domain</keyword>
<dbReference type="InterPro" id="IPR000203">
    <property type="entry name" value="GPS"/>
</dbReference>
<keyword evidence="14" id="KW-0675">Receptor</keyword>
<dbReference type="PROSITE" id="PS00010">
    <property type="entry name" value="ASX_HYDROXYL"/>
    <property type="match status" value="1"/>
</dbReference>
<dbReference type="GO" id="GO:0009653">
    <property type="term" value="P:anatomical structure morphogenesis"/>
    <property type="evidence" value="ECO:0007669"/>
    <property type="project" value="UniProtKB-ARBA"/>
</dbReference>
<evidence type="ECO:0000259" key="25">
    <source>
        <dbReference type="PROSITE" id="PS50025"/>
    </source>
</evidence>
<feature type="disulfide bond" evidence="21">
    <location>
        <begin position="941"/>
        <end position="950"/>
    </location>
</feature>
<feature type="domain" description="G-protein coupled receptors family 2 profile 1" evidence="29">
    <location>
        <begin position="1040"/>
        <end position="1113"/>
    </location>
</feature>
<dbReference type="SMART" id="SM00181">
    <property type="entry name" value="EGF"/>
    <property type="match status" value="5"/>
</dbReference>
<feature type="compositionally biased region" description="Acidic residues" evidence="23">
    <location>
        <begin position="1781"/>
        <end position="1795"/>
    </location>
</feature>
<dbReference type="InterPro" id="IPR056286">
    <property type="entry name" value="Cadherin_CELSR1-3_9th"/>
</dbReference>
<dbReference type="Gene3D" id="2.60.120.200">
    <property type="match status" value="2"/>
</dbReference>
<protein>
    <recommendedName>
        <fullName evidence="19">Cadherin EGF LAG seven-pass G-type receptor 2</fullName>
    </recommendedName>
</protein>
<dbReference type="PANTHER" id="PTHR24026:SF32">
    <property type="entry name" value="CADHERIN EGF LAG SEVEN-PASS G-TYPE RECEPTOR 2"/>
    <property type="match status" value="1"/>
</dbReference>
<dbReference type="InterPro" id="IPR000152">
    <property type="entry name" value="EGF-type_Asp/Asn_hydroxyl_site"/>
</dbReference>
<dbReference type="InterPro" id="IPR001879">
    <property type="entry name" value="GPCR_2_extracellular_dom"/>
</dbReference>
<comment type="caution">
    <text evidence="32">The sequence shown here is derived from an EMBL/GenBank/DDBJ whole genome shotgun (WGS) entry which is preliminary data.</text>
</comment>
<dbReference type="PROSITE" id="PS50221">
    <property type="entry name" value="GAIN_B"/>
    <property type="match status" value="1"/>
</dbReference>
<evidence type="ECO:0000256" key="7">
    <source>
        <dbReference type="ARBA" id="ARBA00022692"/>
    </source>
</evidence>
<dbReference type="SUPFAM" id="SSF81321">
    <property type="entry name" value="Family A G protein-coupled receptor-like"/>
    <property type="match status" value="1"/>
</dbReference>
<dbReference type="SUPFAM" id="SSF49899">
    <property type="entry name" value="Concanavalin A-like lectins/glucanases"/>
    <property type="match status" value="2"/>
</dbReference>
<keyword evidence="7 24" id="KW-0812">Transmembrane</keyword>
<dbReference type="PROSITE" id="PS00232">
    <property type="entry name" value="CADHERIN_1"/>
    <property type="match status" value="2"/>
</dbReference>
<dbReference type="SMART" id="SM00303">
    <property type="entry name" value="GPS"/>
    <property type="match status" value="1"/>
</dbReference>
<feature type="disulfide bond" evidence="21">
    <location>
        <begin position="500"/>
        <end position="509"/>
    </location>
</feature>
<dbReference type="Gene3D" id="1.25.40.610">
    <property type="match status" value="1"/>
</dbReference>
<evidence type="ECO:0000259" key="26">
    <source>
        <dbReference type="PROSITE" id="PS50026"/>
    </source>
</evidence>
<evidence type="ECO:0000256" key="24">
    <source>
        <dbReference type="SAM" id="Phobius"/>
    </source>
</evidence>
<feature type="domain" description="Laminin EGF-like" evidence="27">
    <location>
        <begin position="1008"/>
        <end position="1055"/>
    </location>
</feature>
<dbReference type="PROSITE" id="PS00022">
    <property type="entry name" value="EGF_1"/>
    <property type="match status" value="5"/>
</dbReference>
<feature type="domain" description="EGF-like" evidence="26">
    <location>
        <begin position="914"/>
        <end position="951"/>
    </location>
</feature>
<dbReference type="InterPro" id="IPR017981">
    <property type="entry name" value="GPCR_2-like_7TM"/>
</dbReference>
<dbReference type="Pfam" id="PF23592">
    <property type="entry name" value="Cadherin_CELSR2_9th"/>
    <property type="match status" value="1"/>
</dbReference>
<dbReference type="InterPro" id="IPR036445">
    <property type="entry name" value="GPCR_2_extracell_dom_sf"/>
</dbReference>
<keyword evidence="6 21" id="KW-0245">EGF-like domain</keyword>
<keyword evidence="10 24" id="KW-1133">Transmembrane helix</keyword>
<accession>A0A4Z2B9V6</accession>
<dbReference type="InterPro" id="IPR046338">
    <property type="entry name" value="GAIN_dom_sf"/>
</dbReference>
<dbReference type="Gene3D" id="2.10.25.10">
    <property type="entry name" value="Laminin"/>
    <property type="match status" value="5"/>
</dbReference>
<dbReference type="FunFam" id="2.60.40.60:FF:000029">
    <property type="entry name" value="Cadherin EGF LAG seven-pass G-type receptor 3"/>
    <property type="match status" value="1"/>
</dbReference>
<dbReference type="InterPro" id="IPR000832">
    <property type="entry name" value="GPCR_2_secretin-like"/>
</dbReference>
<dbReference type="Pfam" id="PF02210">
    <property type="entry name" value="Laminin_G_2"/>
    <property type="match status" value="2"/>
</dbReference>
<feature type="disulfide bond" evidence="22">
    <location>
        <begin position="1029"/>
        <end position="1038"/>
    </location>
</feature>
<dbReference type="SUPFAM" id="SSF49313">
    <property type="entry name" value="Cadherin-like"/>
    <property type="match status" value="3"/>
</dbReference>
<evidence type="ECO:0000256" key="22">
    <source>
        <dbReference type="PROSITE-ProRule" id="PRU00460"/>
    </source>
</evidence>
<dbReference type="InterPro" id="IPR000742">
    <property type="entry name" value="EGF"/>
</dbReference>
<evidence type="ECO:0000259" key="28">
    <source>
        <dbReference type="PROSITE" id="PS50221"/>
    </source>
</evidence>
<dbReference type="PANTHER" id="PTHR24026">
    <property type="entry name" value="FAT ATYPICAL CADHERIN-RELATED"/>
    <property type="match status" value="1"/>
</dbReference>
<evidence type="ECO:0000256" key="5">
    <source>
        <dbReference type="ARBA" id="ARBA00022475"/>
    </source>
</evidence>
<feature type="transmembrane region" description="Helical" evidence="24">
    <location>
        <begin position="1551"/>
        <end position="1571"/>
    </location>
</feature>
<evidence type="ECO:0000256" key="3">
    <source>
        <dbReference type="ARBA" id="ARBA00010933"/>
    </source>
</evidence>
<dbReference type="InterPro" id="IPR001791">
    <property type="entry name" value="Laminin_G"/>
</dbReference>
<dbReference type="PROSITE" id="PS50027">
    <property type="entry name" value="EGF_LAM_2"/>
    <property type="match status" value="1"/>
</dbReference>
<dbReference type="Proteomes" id="UP000516260">
    <property type="component" value="Chromosome 5"/>
</dbReference>
<feature type="compositionally biased region" description="Basic and acidic residues" evidence="23">
    <location>
        <begin position="1845"/>
        <end position="1855"/>
    </location>
</feature>
<dbReference type="FunFam" id="4.10.1240.10:FF:000003">
    <property type="entry name" value="Putative cadherin EGF LAG seven-pass G-type receptor 2"/>
    <property type="match status" value="1"/>
</dbReference>
<evidence type="ECO:0000256" key="9">
    <source>
        <dbReference type="ARBA" id="ARBA00022837"/>
    </source>
</evidence>
<dbReference type="InterPro" id="IPR001881">
    <property type="entry name" value="EGF-like_Ca-bd_dom"/>
</dbReference>
<evidence type="ECO:0000256" key="1">
    <source>
        <dbReference type="ARBA" id="ARBA00002066"/>
    </source>
</evidence>
<keyword evidence="5" id="KW-1003">Cell membrane</keyword>
<keyword evidence="9 20" id="KW-0106">Calcium</keyword>
<keyword evidence="11" id="KW-0297">G-protein coupled receptor</keyword>
<dbReference type="Gene3D" id="1.20.1070.10">
    <property type="entry name" value="Rhodopsin 7-helix transmembrane proteins"/>
    <property type="match status" value="1"/>
</dbReference>
<evidence type="ECO:0000256" key="21">
    <source>
        <dbReference type="PROSITE-ProRule" id="PRU00076"/>
    </source>
</evidence>
<dbReference type="FunFam" id="2.60.220.50:FF:000005">
    <property type="entry name" value="Cadherin EGF LAG seven-pass G-type receptor 2"/>
    <property type="match status" value="1"/>
</dbReference>
<feature type="compositionally biased region" description="Low complexity" evidence="23">
    <location>
        <begin position="1922"/>
        <end position="1932"/>
    </location>
</feature>
<dbReference type="GO" id="GO:0007166">
    <property type="term" value="P:cell surface receptor signaling pathway"/>
    <property type="evidence" value="ECO:0007669"/>
    <property type="project" value="InterPro"/>
</dbReference>
<evidence type="ECO:0000256" key="17">
    <source>
        <dbReference type="ARBA" id="ARBA00023278"/>
    </source>
</evidence>
<dbReference type="Gene3D" id="2.60.40.60">
    <property type="entry name" value="Cadherins"/>
    <property type="match status" value="3"/>
</dbReference>
<feature type="domain" description="Cadherin" evidence="31">
    <location>
        <begin position="88"/>
        <end position="189"/>
    </location>
</feature>
<dbReference type="PROSITE" id="PS50268">
    <property type="entry name" value="CADHERIN_2"/>
    <property type="match status" value="2"/>
</dbReference>
<keyword evidence="4" id="KW-0217">Developmental protein</keyword>
<feature type="domain" description="G-protein coupled receptors family 2 profile 2" evidence="30">
    <location>
        <begin position="1447"/>
        <end position="1684"/>
    </location>
</feature>
<feature type="disulfide bond" evidence="21">
    <location>
        <begin position="729"/>
        <end position="738"/>
    </location>
</feature>
<dbReference type="SMART" id="SM00180">
    <property type="entry name" value="EGF_Lam"/>
    <property type="match status" value="1"/>
</dbReference>
<dbReference type="CDD" id="cd00054">
    <property type="entry name" value="EGF_CA"/>
    <property type="match status" value="3"/>
</dbReference>
<dbReference type="InterPro" id="IPR032471">
    <property type="entry name" value="AGRL2-4_GAIN_subdom_A"/>
</dbReference>